<dbReference type="PROSITE" id="PS51257">
    <property type="entry name" value="PROKAR_LIPOPROTEIN"/>
    <property type="match status" value="1"/>
</dbReference>
<dbReference type="AlphaFoldDB" id="A0A139KAR4"/>
<dbReference type="RefSeq" id="WP_061473721.1">
    <property type="nucleotide sequence ID" value="NZ_CP072224.1"/>
</dbReference>
<sequence length="291" mass="33130">MKTFIKRKMKRIYLVALAATLTLSSCNTVFYQVYNTEAPGMIEKDNSLVYENEDCKLMYNLWAEDGSLGFIMHNKTDRDLFVVLPQTFFIKNGIAFDYYKAREYRNTESGMVSSNVSLGTAISEVNLWRMWNITKSSNVAGGVSKGVSTTVVRKEKPIICIPANASKLIYEYTISDRLIKNCDKKQAYPRRKSSPIAFTKEDTPLSFKNRIAYSFDKGGDGLKYIENEFWISELINYSKKSAGANKTIKDCDKEEGVVQYIFNIASPRKFYNSYKGTARYGNSSSKGKLVY</sequence>
<evidence type="ECO:0000313" key="2">
    <source>
        <dbReference type="Proteomes" id="UP000436825"/>
    </source>
</evidence>
<proteinExistence type="predicted"/>
<dbReference type="Proteomes" id="UP000436825">
    <property type="component" value="Unassembled WGS sequence"/>
</dbReference>
<reference evidence="1 2" key="1">
    <citation type="journal article" date="2019" name="Nat. Med.">
        <title>A library of human gut bacterial isolates paired with longitudinal multiomics data enables mechanistic microbiome research.</title>
        <authorList>
            <person name="Poyet M."/>
            <person name="Groussin M."/>
            <person name="Gibbons S.M."/>
            <person name="Avila-Pacheco J."/>
            <person name="Jiang X."/>
            <person name="Kearney S.M."/>
            <person name="Perrotta A.R."/>
            <person name="Berdy B."/>
            <person name="Zhao S."/>
            <person name="Lieberman T.D."/>
            <person name="Swanson P.K."/>
            <person name="Smith M."/>
            <person name="Roesemann S."/>
            <person name="Alexander J.E."/>
            <person name="Rich S.A."/>
            <person name="Livny J."/>
            <person name="Vlamakis H."/>
            <person name="Clish C."/>
            <person name="Bullock K."/>
            <person name="Deik A."/>
            <person name="Scott J."/>
            <person name="Pierce K.A."/>
            <person name="Xavier R.J."/>
            <person name="Alm E.J."/>
        </authorList>
    </citation>
    <scope>NUCLEOTIDE SEQUENCE [LARGE SCALE GENOMIC DNA]</scope>
    <source>
        <strain evidence="1 2">BIOML-A160</strain>
    </source>
</reference>
<comment type="caution">
    <text evidence="1">The sequence shown here is derived from an EMBL/GenBank/DDBJ whole genome shotgun (WGS) entry which is preliminary data.</text>
</comment>
<organism evidence="1 2">
    <name type="scientific">Bacteroides thetaiotaomicron</name>
    <dbReference type="NCBI Taxonomy" id="818"/>
    <lineage>
        <taxon>Bacteria</taxon>
        <taxon>Pseudomonadati</taxon>
        <taxon>Bacteroidota</taxon>
        <taxon>Bacteroidia</taxon>
        <taxon>Bacteroidales</taxon>
        <taxon>Bacteroidaceae</taxon>
        <taxon>Bacteroides</taxon>
    </lineage>
</organism>
<accession>A0A139KAR4</accession>
<name>A0A139KAR4_BACT4</name>
<gene>
    <name evidence="1" type="ORF">GAN75_03110</name>
</gene>
<evidence type="ECO:0000313" key="1">
    <source>
        <dbReference type="EMBL" id="KAB4458081.1"/>
    </source>
</evidence>
<protein>
    <submittedName>
        <fullName evidence="1">Uncharacterized protein</fullName>
    </submittedName>
</protein>
<dbReference type="EMBL" id="WCRW01000002">
    <property type="protein sequence ID" value="KAB4458081.1"/>
    <property type="molecule type" value="Genomic_DNA"/>
</dbReference>